<evidence type="ECO:0000313" key="2">
    <source>
        <dbReference type="Proteomes" id="UP000541444"/>
    </source>
</evidence>
<organism evidence="1 2">
    <name type="scientific">Kingdonia uniflora</name>
    <dbReference type="NCBI Taxonomy" id="39325"/>
    <lineage>
        <taxon>Eukaryota</taxon>
        <taxon>Viridiplantae</taxon>
        <taxon>Streptophyta</taxon>
        <taxon>Embryophyta</taxon>
        <taxon>Tracheophyta</taxon>
        <taxon>Spermatophyta</taxon>
        <taxon>Magnoliopsida</taxon>
        <taxon>Ranunculales</taxon>
        <taxon>Circaeasteraceae</taxon>
        <taxon>Kingdonia</taxon>
    </lineage>
</organism>
<keyword evidence="2" id="KW-1185">Reference proteome</keyword>
<sequence>MQVPEDAEFLDETDYGELHWTEADFTYLAKAWVIASVQTTGRTKVFTSYQKGIVAQEQLRNNSGKTEKDQENDAHKIYQGLNSGNDFKHREAYTILV</sequence>
<comment type="caution">
    <text evidence="1">The sequence shown here is derived from an EMBL/GenBank/DDBJ whole genome shotgun (WGS) entry which is preliminary data.</text>
</comment>
<dbReference type="AlphaFoldDB" id="A0A7J7NBR7"/>
<dbReference type="Proteomes" id="UP000541444">
    <property type="component" value="Unassembled WGS sequence"/>
</dbReference>
<name>A0A7J7NBR7_9MAGN</name>
<evidence type="ECO:0000313" key="1">
    <source>
        <dbReference type="EMBL" id="KAF6164691.1"/>
    </source>
</evidence>
<accession>A0A7J7NBR7</accession>
<gene>
    <name evidence="1" type="ORF">GIB67_033907</name>
</gene>
<dbReference type="EMBL" id="JACGCM010000917">
    <property type="protein sequence ID" value="KAF6164691.1"/>
    <property type="molecule type" value="Genomic_DNA"/>
</dbReference>
<proteinExistence type="predicted"/>
<protein>
    <submittedName>
        <fullName evidence="1">Uncharacterized protein</fullName>
    </submittedName>
</protein>
<dbReference type="OrthoDB" id="128686at2759"/>
<reference evidence="1 2" key="1">
    <citation type="journal article" date="2020" name="IScience">
        <title>Genome Sequencing of the Endangered Kingdonia uniflora (Circaeasteraceae, Ranunculales) Reveals Potential Mechanisms of Evolutionary Specialization.</title>
        <authorList>
            <person name="Sun Y."/>
            <person name="Deng T."/>
            <person name="Zhang A."/>
            <person name="Moore M.J."/>
            <person name="Landis J.B."/>
            <person name="Lin N."/>
            <person name="Zhang H."/>
            <person name="Zhang X."/>
            <person name="Huang J."/>
            <person name="Zhang X."/>
            <person name="Sun H."/>
            <person name="Wang H."/>
        </authorList>
    </citation>
    <scope>NUCLEOTIDE SEQUENCE [LARGE SCALE GENOMIC DNA]</scope>
    <source>
        <strain evidence="1">TB1705</strain>
        <tissue evidence="1">Leaf</tissue>
    </source>
</reference>